<dbReference type="Proteomes" id="UP000774000">
    <property type="component" value="Unassembled WGS sequence"/>
</dbReference>
<dbReference type="Pfam" id="PF04361">
    <property type="entry name" value="DUF494"/>
    <property type="match status" value="1"/>
</dbReference>
<dbReference type="AlphaFoldDB" id="A0A938XN38"/>
<evidence type="ECO:0000313" key="2">
    <source>
        <dbReference type="Proteomes" id="UP000774000"/>
    </source>
</evidence>
<reference evidence="1" key="1">
    <citation type="submission" date="2021-01" db="EMBL/GenBank/DDBJ databases">
        <title>Genomic Encyclopedia of Type Strains, Phase IV (KMG-IV): sequencing the most valuable type-strain genomes for metagenomic binning, comparative biology and taxonomic classification.</title>
        <authorList>
            <person name="Goeker M."/>
        </authorList>
    </citation>
    <scope>NUCLEOTIDE SEQUENCE</scope>
    <source>
        <strain evidence="1">DSM 23230</strain>
    </source>
</reference>
<gene>
    <name evidence="1" type="ORF">JOC47_000152</name>
</gene>
<dbReference type="RefSeq" id="WP_204700050.1">
    <property type="nucleotide sequence ID" value="NZ_JAFBDQ010000001.1"/>
</dbReference>
<organism evidence="1 2">
    <name type="scientific">Halanaerobacter jeridensis</name>
    <dbReference type="NCBI Taxonomy" id="706427"/>
    <lineage>
        <taxon>Bacteria</taxon>
        <taxon>Bacillati</taxon>
        <taxon>Bacillota</taxon>
        <taxon>Clostridia</taxon>
        <taxon>Halanaerobiales</taxon>
        <taxon>Halobacteroidaceae</taxon>
        <taxon>Halanaerobacter</taxon>
    </lineage>
</organism>
<dbReference type="EMBL" id="JAFBDQ010000001">
    <property type="protein sequence ID" value="MBM7555328.1"/>
    <property type="molecule type" value="Genomic_DNA"/>
</dbReference>
<sequence>MKENIFEIISQLVKRLLYEGEEIEDSEKLINSLKEDGYNIDEINQAFEFIFASEKETEGEEDKAELQKDSWDENQISQRVFNIKERVNFNIEVQGGLLQLGALDDLQEEELEEVITKLLMRYRSSAQVSDLWQTVEEVVDDDLKLLSISKKIPQFKGLNQVEIKHLH</sequence>
<name>A0A938XN38_9FIRM</name>
<protein>
    <submittedName>
        <fullName evidence="1">Smg protein</fullName>
    </submittedName>
</protein>
<proteinExistence type="predicted"/>
<evidence type="ECO:0000313" key="1">
    <source>
        <dbReference type="EMBL" id="MBM7555328.1"/>
    </source>
</evidence>
<dbReference type="InterPro" id="IPR007456">
    <property type="entry name" value="Smg"/>
</dbReference>
<accession>A0A938XN38</accession>
<keyword evidence="2" id="KW-1185">Reference proteome</keyword>
<comment type="caution">
    <text evidence="1">The sequence shown here is derived from an EMBL/GenBank/DDBJ whole genome shotgun (WGS) entry which is preliminary data.</text>
</comment>